<organism evidence="2 3">
    <name type="scientific">Alteromonas salexigens</name>
    <dbReference type="NCBI Taxonomy" id="2982530"/>
    <lineage>
        <taxon>Bacteria</taxon>
        <taxon>Pseudomonadati</taxon>
        <taxon>Pseudomonadota</taxon>
        <taxon>Gammaproteobacteria</taxon>
        <taxon>Alteromonadales</taxon>
        <taxon>Alteromonadaceae</taxon>
        <taxon>Alteromonas/Salinimonas group</taxon>
        <taxon>Alteromonas</taxon>
    </lineage>
</organism>
<dbReference type="SUPFAM" id="SSF103642">
    <property type="entry name" value="Sec-C motif"/>
    <property type="match status" value="1"/>
</dbReference>
<dbReference type="InterPro" id="IPR004027">
    <property type="entry name" value="SEC_C_motif"/>
</dbReference>
<feature type="domain" description="YchJ-like middle NTF2-like" evidence="1">
    <location>
        <begin position="27"/>
        <end position="119"/>
    </location>
</feature>
<dbReference type="PANTHER" id="PTHR33747">
    <property type="entry name" value="UPF0225 PROTEIN SCO1677"/>
    <property type="match status" value="1"/>
</dbReference>
<gene>
    <name evidence="2" type="ORF">OCL06_05115</name>
</gene>
<dbReference type="NCBIfam" id="NF002486">
    <property type="entry name" value="PRK01752.1"/>
    <property type="match status" value="1"/>
</dbReference>
<sequence length="155" mass="17315">MLCYCCSGMLYTNCCEPYLENQALPATPEQLMRSRYSAYCTENYPYILATYAAAARQTLSIESLRESAAGSNWFALQIVGTTAAEVQFKAFYSEQGTPYVLHETSHFAKEGDRWVYVSGNLHNDTGRATIGRNTPCVCGSGKKFKQCCLKQLGRR</sequence>
<accession>A0ABT2VM85</accession>
<name>A0ABT2VM85_9ALTE</name>
<protein>
    <submittedName>
        <fullName evidence="2">YchJ family protein</fullName>
    </submittedName>
</protein>
<dbReference type="Proteomes" id="UP001209257">
    <property type="component" value="Unassembled WGS sequence"/>
</dbReference>
<keyword evidence="3" id="KW-1185">Reference proteome</keyword>
<evidence type="ECO:0000313" key="3">
    <source>
        <dbReference type="Proteomes" id="UP001209257"/>
    </source>
</evidence>
<dbReference type="Gene3D" id="3.10.450.50">
    <property type="match status" value="1"/>
</dbReference>
<evidence type="ECO:0000259" key="1">
    <source>
        <dbReference type="Pfam" id="PF17775"/>
    </source>
</evidence>
<dbReference type="SUPFAM" id="SSF54427">
    <property type="entry name" value="NTF2-like"/>
    <property type="match status" value="1"/>
</dbReference>
<dbReference type="Pfam" id="PF17775">
    <property type="entry name" value="YchJ_M-like"/>
    <property type="match status" value="1"/>
</dbReference>
<dbReference type="InterPro" id="IPR048469">
    <property type="entry name" value="YchJ-like_M"/>
</dbReference>
<evidence type="ECO:0000313" key="2">
    <source>
        <dbReference type="EMBL" id="MCU7553973.1"/>
    </source>
</evidence>
<dbReference type="Pfam" id="PF02810">
    <property type="entry name" value="SEC-C"/>
    <property type="match status" value="1"/>
</dbReference>
<dbReference type="InterPro" id="IPR032710">
    <property type="entry name" value="NTF2-like_dom_sf"/>
</dbReference>
<dbReference type="PANTHER" id="PTHR33747:SF1">
    <property type="entry name" value="ADENYLATE CYCLASE-ASSOCIATED CAP C-TERMINAL DOMAIN-CONTAINING PROTEIN"/>
    <property type="match status" value="1"/>
</dbReference>
<dbReference type="RefSeq" id="WP_262992667.1">
    <property type="nucleotide sequence ID" value="NZ_JAOTJC010000006.1"/>
</dbReference>
<proteinExistence type="predicted"/>
<comment type="caution">
    <text evidence="2">The sequence shown here is derived from an EMBL/GenBank/DDBJ whole genome shotgun (WGS) entry which is preliminary data.</text>
</comment>
<dbReference type="EMBL" id="JAOTJC010000006">
    <property type="protein sequence ID" value="MCU7553973.1"/>
    <property type="molecule type" value="Genomic_DNA"/>
</dbReference>
<reference evidence="3" key="1">
    <citation type="submission" date="2023-07" db="EMBL/GenBank/DDBJ databases">
        <title>Study on multiphase classification of strain Alteromonas salexigens isolated from the Yellow Sea.</title>
        <authorList>
            <person name="Sun L."/>
        </authorList>
    </citation>
    <scope>NUCLEOTIDE SEQUENCE [LARGE SCALE GENOMIC DNA]</scope>
    <source>
        <strain evidence="3">ASW11-19</strain>
    </source>
</reference>